<feature type="compositionally biased region" description="Basic and acidic residues" evidence="1">
    <location>
        <begin position="180"/>
        <end position="194"/>
    </location>
</feature>
<dbReference type="WBParaSite" id="PSAMB.scaffold4020size15975.g23209.t1">
    <property type="protein sequence ID" value="PSAMB.scaffold4020size15975.g23209.t1"/>
    <property type="gene ID" value="PSAMB.scaffold4020size15975.g23209"/>
</dbReference>
<dbReference type="Proteomes" id="UP000887566">
    <property type="component" value="Unplaced"/>
</dbReference>
<organism evidence="2 3">
    <name type="scientific">Plectus sambesii</name>
    <dbReference type="NCBI Taxonomy" id="2011161"/>
    <lineage>
        <taxon>Eukaryota</taxon>
        <taxon>Metazoa</taxon>
        <taxon>Ecdysozoa</taxon>
        <taxon>Nematoda</taxon>
        <taxon>Chromadorea</taxon>
        <taxon>Plectida</taxon>
        <taxon>Plectina</taxon>
        <taxon>Plectoidea</taxon>
        <taxon>Plectidae</taxon>
        <taxon>Plectus</taxon>
    </lineage>
</organism>
<proteinExistence type="predicted"/>
<protein>
    <submittedName>
        <fullName evidence="3">Uncharacterized protein</fullName>
    </submittedName>
</protein>
<name>A0A914WEV4_9BILA</name>
<keyword evidence="2" id="KW-1185">Reference proteome</keyword>
<evidence type="ECO:0000313" key="2">
    <source>
        <dbReference type="Proteomes" id="UP000887566"/>
    </source>
</evidence>
<feature type="compositionally biased region" description="Basic and acidic residues" evidence="1">
    <location>
        <begin position="233"/>
        <end position="252"/>
    </location>
</feature>
<evidence type="ECO:0000313" key="3">
    <source>
        <dbReference type="WBParaSite" id="PSAMB.scaffold4020size15975.g23209.t1"/>
    </source>
</evidence>
<evidence type="ECO:0000256" key="1">
    <source>
        <dbReference type="SAM" id="MobiDB-lite"/>
    </source>
</evidence>
<dbReference type="AlphaFoldDB" id="A0A914WEV4"/>
<feature type="region of interest" description="Disordered" evidence="1">
    <location>
        <begin position="139"/>
        <end position="280"/>
    </location>
</feature>
<reference evidence="3" key="1">
    <citation type="submission" date="2022-11" db="UniProtKB">
        <authorList>
            <consortium name="WormBaseParasite"/>
        </authorList>
    </citation>
    <scope>IDENTIFICATION</scope>
</reference>
<accession>A0A914WEV4</accession>
<sequence>MLVVLRIHTPTSTTTTTRTTRNCAHPPSLVLGPTQPDKKVAASVRPGDNGAFEPARGCRSPHRRSRRCLRTMLVRPIGELPLDTVDEGDWAARRSIVRGVGGRRRCGDRRGASTGVGFRQPYRSVYQARITRPLVTQIGAPSRSYRPGNLAVGGAVRNASPPEKRTNNRPFNRVIAVVGRSDRDAPTDEREEQNHAVATNADESGARGNTASSHHPGDDDGGGDAFNRHNAHTRLDDQLGKRTGERSERRTCGPDQRSSIAVRSGEAAVGDSAGQSHGGTERRAHWLLELELDDDRCRPTGRHRRRFVRCASHCSPPISLDAPLLIVVDGELVDDDDDSGVRNDVRSCVRPQIRLR</sequence>